<evidence type="ECO:0000256" key="3">
    <source>
        <dbReference type="ARBA" id="ARBA00022598"/>
    </source>
</evidence>
<dbReference type="NCBIfam" id="TIGR03073">
    <property type="entry name" value="release_rtcB"/>
    <property type="match status" value="1"/>
</dbReference>
<comment type="catalytic activity">
    <reaction evidence="9">
        <text>a 3'-end 3'-phospho-ribonucleotide-RNA + a 5'-end dephospho-ribonucleoside-RNA + GTP = a ribonucleotidyl-ribonucleotide-RNA + GMP + diphosphate</text>
        <dbReference type="Rhea" id="RHEA:68076"/>
        <dbReference type="Rhea" id="RHEA-COMP:10463"/>
        <dbReference type="Rhea" id="RHEA-COMP:13936"/>
        <dbReference type="Rhea" id="RHEA-COMP:17355"/>
        <dbReference type="ChEBI" id="CHEBI:33019"/>
        <dbReference type="ChEBI" id="CHEBI:37565"/>
        <dbReference type="ChEBI" id="CHEBI:58115"/>
        <dbReference type="ChEBI" id="CHEBI:83062"/>
        <dbReference type="ChEBI" id="CHEBI:138284"/>
        <dbReference type="ChEBI" id="CHEBI:173118"/>
        <dbReference type="EC" id="6.5.1.8"/>
    </reaction>
</comment>
<dbReference type="InterPro" id="IPR036025">
    <property type="entry name" value="RtcB-like_sf"/>
</dbReference>
<keyword evidence="4" id="KW-0479">Metal-binding</keyword>
<dbReference type="PANTHER" id="PTHR11118">
    <property type="entry name" value="RNA-SPLICING LIGASE RTCB HOMOLOG"/>
    <property type="match status" value="1"/>
</dbReference>
<evidence type="ECO:0000256" key="7">
    <source>
        <dbReference type="ARBA" id="ARBA00023134"/>
    </source>
</evidence>
<evidence type="ECO:0000256" key="1">
    <source>
        <dbReference type="ARBA" id="ARBA00001936"/>
    </source>
</evidence>
<sequence>MESKVKVVKSEKSWIETAAIDQLEKTAELEGIIKAVGLPDLHVGKTPVGAAYMTKDIIYPHIIGSDIGCGMALFSTGINRGKFKFDKMFGKLFRLGGLENIDISEKIADIDLPFKESLGTIGSGNHFAEFQEVSEVFDEKAFEEIGMEKGSVYLLVHSGSRGYGEYIIQDCIRKHSCQKGLKTDSTAFNEYLEEHQKSVEYARLNRELVAHRLLDTVGGKDDKKLLESVHNSITKKETEGEIIYIHRKGAAPSDVGYIVIAGTRSTKSYIIKPEEGLYDYCYSVSHGAGRRWPRFDCKKRLQHVYEDKILRERKLAGTLICKDKNVVYEEAPEAYKSIEKVVEDMVNEKMIKLVASLNPLITYKV</sequence>
<accession>A0ABS1TAW6</accession>
<dbReference type="Pfam" id="PF01139">
    <property type="entry name" value="RtcB"/>
    <property type="match status" value="2"/>
</dbReference>
<keyword evidence="6" id="KW-0692">RNA repair</keyword>
<evidence type="ECO:0000313" key="11">
    <source>
        <dbReference type="Proteomes" id="UP000632377"/>
    </source>
</evidence>
<organism evidence="10 11">
    <name type="scientific">Clostridium rhizosphaerae</name>
    <dbReference type="NCBI Taxonomy" id="2803861"/>
    <lineage>
        <taxon>Bacteria</taxon>
        <taxon>Bacillati</taxon>
        <taxon>Bacillota</taxon>
        <taxon>Clostridia</taxon>
        <taxon>Eubacteriales</taxon>
        <taxon>Clostridiaceae</taxon>
        <taxon>Clostridium</taxon>
    </lineage>
</organism>
<dbReference type="RefSeq" id="WP_202749259.1">
    <property type="nucleotide sequence ID" value="NZ_JAESWC010000007.1"/>
</dbReference>
<evidence type="ECO:0000256" key="2">
    <source>
        <dbReference type="ARBA" id="ARBA00012726"/>
    </source>
</evidence>
<keyword evidence="3 10" id="KW-0436">Ligase</keyword>
<protein>
    <recommendedName>
        <fullName evidence="2">3'-phosphate/5'-hydroxy nucleic acid ligase</fullName>
        <ecNumber evidence="2">6.5.1.8</ecNumber>
    </recommendedName>
</protein>
<dbReference type="InterPro" id="IPR017510">
    <property type="entry name" value="RtcB2"/>
</dbReference>
<evidence type="ECO:0000256" key="5">
    <source>
        <dbReference type="ARBA" id="ARBA00022741"/>
    </source>
</evidence>
<evidence type="ECO:0000256" key="8">
    <source>
        <dbReference type="ARBA" id="ARBA00023211"/>
    </source>
</evidence>
<dbReference type="Proteomes" id="UP000632377">
    <property type="component" value="Unassembled WGS sequence"/>
</dbReference>
<dbReference type="EMBL" id="JAESWC010000007">
    <property type="protein sequence ID" value="MBL4936497.1"/>
    <property type="molecule type" value="Genomic_DNA"/>
</dbReference>
<evidence type="ECO:0000256" key="4">
    <source>
        <dbReference type="ARBA" id="ARBA00022723"/>
    </source>
</evidence>
<keyword evidence="7" id="KW-0342">GTP-binding</keyword>
<gene>
    <name evidence="10" type="ORF">JK636_12090</name>
</gene>
<keyword evidence="8" id="KW-0464">Manganese</keyword>
<name>A0ABS1TAW6_9CLOT</name>
<dbReference type="EC" id="6.5.1.8" evidence="2"/>
<dbReference type="Gene3D" id="3.90.1860.10">
    <property type="entry name" value="tRNA-splicing ligase RtcB"/>
    <property type="match status" value="1"/>
</dbReference>
<keyword evidence="11" id="KW-1185">Reference proteome</keyword>
<dbReference type="PANTHER" id="PTHR11118:SF1">
    <property type="entry name" value="RNA-SPLICING LIGASE RTCB HOMOLOG"/>
    <property type="match status" value="1"/>
</dbReference>
<comment type="caution">
    <text evidence="10">The sequence shown here is derived from an EMBL/GenBank/DDBJ whole genome shotgun (WGS) entry which is preliminary data.</text>
</comment>
<dbReference type="SUPFAM" id="SSF103365">
    <property type="entry name" value="Hypothetical protein PH1602"/>
    <property type="match status" value="1"/>
</dbReference>
<comment type="cofactor">
    <cofactor evidence="1">
        <name>Mn(2+)</name>
        <dbReference type="ChEBI" id="CHEBI:29035"/>
    </cofactor>
</comment>
<dbReference type="GO" id="GO:0016874">
    <property type="term" value="F:ligase activity"/>
    <property type="evidence" value="ECO:0007669"/>
    <property type="project" value="UniProtKB-KW"/>
</dbReference>
<dbReference type="NCBIfam" id="NF007153">
    <property type="entry name" value="PRK09588.1"/>
    <property type="match status" value="1"/>
</dbReference>
<evidence type="ECO:0000256" key="6">
    <source>
        <dbReference type="ARBA" id="ARBA00022800"/>
    </source>
</evidence>
<evidence type="ECO:0000256" key="9">
    <source>
        <dbReference type="ARBA" id="ARBA00047746"/>
    </source>
</evidence>
<keyword evidence="5" id="KW-0547">Nucleotide-binding</keyword>
<proteinExistence type="predicted"/>
<dbReference type="InterPro" id="IPR001233">
    <property type="entry name" value="RtcB"/>
</dbReference>
<evidence type="ECO:0000313" key="10">
    <source>
        <dbReference type="EMBL" id="MBL4936497.1"/>
    </source>
</evidence>
<reference evidence="10 11" key="1">
    <citation type="submission" date="2021-01" db="EMBL/GenBank/DDBJ databases">
        <title>Genome public.</title>
        <authorList>
            <person name="Liu C."/>
            <person name="Sun Q."/>
        </authorList>
    </citation>
    <scope>NUCLEOTIDE SEQUENCE [LARGE SCALE GENOMIC DNA]</scope>
    <source>
        <strain evidence="10 11">YIM B02515</strain>
    </source>
</reference>